<evidence type="ECO:0000256" key="1">
    <source>
        <dbReference type="SAM" id="Phobius"/>
    </source>
</evidence>
<organism evidence="2 3">
    <name type="scientific">Bacillus arachidis</name>
    <dbReference type="NCBI Taxonomy" id="2819290"/>
    <lineage>
        <taxon>Bacteria</taxon>
        <taxon>Bacillati</taxon>
        <taxon>Bacillota</taxon>
        <taxon>Bacilli</taxon>
        <taxon>Bacillales</taxon>
        <taxon>Bacillaceae</taxon>
        <taxon>Bacillus</taxon>
    </lineage>
</organism>
<name>A0ABS3NXC0_9BACI</name>
<dbReference type="Proteomes" id="UP000677611">
    <property type="component" value="Unassembled WGS sequence"/>
</dbReference>
<keyword evidence="3" id="KW-1185">Reference proteome</keyword>
<feature type="transmembrane region" description="Helical" evidence="1">
    <location>
        <begin position="57"/>
        <end position="77"/>
    </location>
</feature>
<proteinExistence type="predicted"/>
<sequence length="87" mass="9875">MGMALNPQTKEIKWQHAVSWLLCPLLYVIYSLIRGALINWHSYSFLDPRINGYGSVFLYSVGIGIAIGFICVLVKTLGNRSLRFQKI</sequence>
<feature type="transmembrane region" description="Helical" evidence="1">
    <location>
        <begin position="20"/>
        <end position="37"/>
    </location>
</feature>
<keyword evidence="1" id="KW-1133">Transmembrane helix</keyword>
<dbReference type="EMBL" id="JAGDQJ010000011">
    <property type="protein sequence ID" value="MBO1625581.1"/>
    <property type="molecule type" value="Genomic_DNA"/>
</dbReference>
<dbReference type="NCBIfam" id="NF038065">
    <property type="entry name" value="Pr6Pr"/>
    <property type="match status" value="1"/>
</dbReference>
<reference evidence="2 3" key="1">
    <citation type="submission" date="2021-03" db="EMBL/GenBank/DDBJ databases">
        <title>Identification of novel Bacillus strains.</title>
        <authorList>
            <person name="Xiao Z."/>
            <person name="Li Y."/>
            <person name="Shen J."/>
        </authorList>
    </citation>
    <scope>NUCLEOTIDE SEQUENCE [LARGE SCALE GENOMIC DNA]</scope>
    <source>
        <strain evidence="2 3">SY8</strain>
    </source>
</reference>
<evidence type="ECO:0000313" key="2">
    <source>
        <dbReference type="EMBL" id="MBO1625581.1"/>
    </source>
</evidence>
<protein>
    <submittedName>
        <fullName evidence="2">Pr6Pr family membrane protein</fullName>
    </submittedName>
</protein>
<keyword evidence="1" id="KW-0812">Transmembrane</keyword>
<accession>A0ABS3NXC0</accession>
<keyword evidence="1" id="KW-0472">Membrane</keyword>
<evidence type="ECO:0000313" key="3">
    <source>
        <dbReference type="Proteomes" id="UP000677611"/>
    </source>
</evidence>
<dbReference type="InterPro" id="IPR049713">
    <property type="entry name" value="Pr6Pr-like"/>
</dbReference>
<gene>
    <name evidence="2" type="ORF">J4P90_10030</name>
</gene>
<comment type="caution">
    <text evidence="2">The sequence shown here is derived from an EMBL/GenBank/DDBJ whole genome shotgun (WGS) entry which is preliminary data.</text>
</comment>